<organism evidence="7 8">
    <name type="scientific">Peptacetobacter hominis</name>
    <dbReference type="NCBI Taxonomy" id="2743610"/>
    <lineage>
        <taxon>Bacteria</taxon>
        <taxon>Bacillati</taxon>
        <taxon>Bacillota</taxon>
        <taxon>Clostridia</taxon>
        <taxon>Peptostreptococcales</taxon>
        <taxon>Peptostreptococcaceae</taxon>
        <taxon>Peptacetobacter</taxon>
    </lineage>
</organism>
<reference evidence="7 8" key="1">
    <citation type="submission" date="2019-02" db="EMBL/GenBank/DDBJ databases">
        <title>Peptostreptococcaceae bacterium ZHW00191 nov., a new bacterium isolated from the human gut.</title>
        <authorList>
            <person name="Zhou H.-W."/>
            <person name="Chen X.-J."/>
        </authorList>
    </citation>
    <scope>NUCLEOTIDE SEQUENCE [LARGE SCALE GENOMIC DNA]</scope>
    <source>
        <strain evidence="7 8">ZHW00191</strain>
    </source>
</reference>
<keyword evidence="4 6" id="KW-1133">Transmembrane helix</keyword>
<keyword evidence="5 6" id="KW-0472">Membrane</keyword>
<accession>A0A544QWY4</accession>
<name>A0A544QWY4_9FIRM</name>
<dbReference type="EMBL" id="SGJB01000003">
    <property type="protein sequence ID" value="TQQ85227.1"/>
    <property type="molecule type" value="Genomic_DNA"/>
</dbReference>
<evidence type="ECO:0000256" key="3">
    <source>
        <dbReference type="ARBA" id="ARBA00022692"/>
    </source>
</evidence>
<keyword evidence="2" id="KW-1003">Cell membrane</keyword>
<evidence type="ECO:0000256" key="4">
    <source>
        <dbReference type="ARBA" id="ARBA00022989"/>
    </source>
</evidence>
<keyword evidence="8" id="KW-1185">Reference proteome</keyword>
<dbReference type="InterPro" id="IPR003339">
    <property type="entry name" value="ABC/ECF_trnsptr_transmembrane"/>
</dbReference>
<dbReference type="GO" id="GO:0005886">
    <property type="term" value="C:plasma membrane"/>
    <property type="evidence" value="ECO:0007669"/>
    <property type="project" value="UniProtKB-ARBA"/>
</dbReference>
<gene>
    <name evidence="7" type="ORF">EXD82_02165</name>
</gene>
<dbReference type="AlphaFoldDB" id="A0A544QWY4"/>
<evidence type="ECO:0000256" key="1">
    <source>
        <dbReference type="ARBA" id="ARBA00004141"/>
    </source>
</evidence>
<dbReference type="Proteomes" id="UP000317863">
    <property type="component" value="Unassembled WGS sequence"/>
</dbReference>
<feature type="transmembrane region" description="Helical" evidence="6">
    <location>
        <begin position="53"/>
        <end position="76"/>
    </location>
</feature>
<feature type="transmembrane region" description="Helical" evidence="6">
    <location>
        <begin position="12"/>
        <end position="33"/>
    </location>
</feature>
<dbReference type="PANTHER" id="PTHR34857:SF2">
    <property type="entry name" value="SLL0384 PROTEIN"/>
    <property type="match status" value="1"/>
</dbReference>
<dbReference type="PANTHER" id="PTHR34857">
    <property type="entry name" value="SLL0384 PROTEIN"/>
    <property type="match status" value="1"/>
</dbReference>
<evidence type="ECO:0000313" key="8">
    <source>
        <dbReference type="Proteomes" id="UP000317863"/>
    </source>
</evidence>
<protein>
    <submittedName>
        <fullName evidence="7">Energy-coupling factor transporter transmembrane protein EcfT</fullName>
    </submittedName>
</protein>
<evidence type="ECO:0000313" key="7">
    <source>
        <dbReference type="EMBL" id="TQQ85227.1"/>
    </source>
</evidence>
<dbReference type="OrthoDB" id="166227at2"/>
<comment type="caution">
    <text evidence="7">The sequence shown here is derived from an EMBL/GenBank/DDBJ whole genome shotgun (WGS) entry which is preliminary data.</text>
</comment>
<evidence type="ECO:0000256" key="5">
    <source>
        <dbReference type="ARBA" id="ARBA00023136"/>
    </source>
</evidence>
<dbReference type="CDD" id="cd16914">
    <property type="entry name" value="EcfT"/>
    <property type="match status" value="1"/>
</dbReference>
<dbReference type="RefSeq" id="WP_142535284.1">
    <property type="nucleotide sequence ID" value="NZ_SGJB01000003.1"/>
</dbReference>
<feature type="transmembrane region" description="Helical" evidence="6">
    <location>
        <begin position="223"/>
        <end position="241"/>
    </location>
</feature>
<evidence type="ECO:0000256" key="6">
    <source>
        <dbReference type="SAM" id="Phobius"/>
    </source>
</evidence>
<sequence length="245" mass="27523">MNSRIGRLYPATKVAVVLLVIILCMFTPGYYLQYAMLPAFFIISVLASTGRKFITTFFKSIFIIVLFIFIIQVCILKNEDSQQIWAFINFSQMGLDTSLSMTSKITGISSAVICFFQVTSVKDIMYSLEKANAPKKLVFVIGNTVQLIPQMNVLLKTITDAQRARGIETEGSLMTRVKAFVPMIGPLIFTSIQQTEERVLTLEARAFSSARRKTSLYEIKRTAADYIITGLCIVALLVYIFRGMI</sequence>
<dbReference type="InterPro" id="IPR051611">
    <property type="entry name" value="ECF_transporter_component"/>
</dbReference>
<evidence type="ECO:0000256" key="2">
    <source>
        <dbReference type="ARBA" id="ARBA00022475"/>
    </source>
</evidence>
<dbReference type="Pfam" id="PF02361">
    <property type="entry name" value="CbiQ"/>
    <property type="match status" value="1"/>
</dbReference>
<keyword evidence="3 6" id="KW-0812">Transmembrane</keyword>
<comment type="subcellular location">
    <subcellularLocation>
        <location evidence="1">Membrane</location>
        <topology evidence="1">Multi-pass membrane protein</topology>
    </subcellularLocation>
</comment>
<proteinExistence type="predicted"/>